<dbReference type="EMBL" id="JAABOO010000003">
    <property type="protein sequence ID" value="NER14300.1"/>
    <property type="molecule type" value="Genomic_DNA"/>
</dbReference>
<dbReference type="PRINTS" id="PR01438">
    <property type="entry name" value="UNVRSLSTRESS"/>
</dbReference>
<dbReference type="SUPFAM" id="SSF52402">
    <property type="entry name" value="Adenine nucleotide alpha hydrolases-like"/>
    <property type="match status" value="1"/>
</dbReference>
<dbReference type="InterPro" id="IPR006016">
    <property type="entry name" value="UspA"/>
</dbReference>
<accession>A0A6P0UPC2</accession>
<organism evidence="3 4">
    <name type="scientific">Leptobacterium flavescens</name>
    <dbReference type="NCBI Taxonomy" id="472055"/>
    <lineage>
        <taxon>Bacteria</taxon>
        <taxon>Pseudomonadati</taxon>
        <taxon>Bacteroidota</taxon>
        <taxon>Flavobacteriia</taxon>
        <taxon>Flavobacteriales</taxon>
        <taxon>Flavobacteriaceae</taxon>
        <taxon>Leptobacterium</taxon>
    </lineage>
</organism>
<feature type="domain" description="UspA" evidence="2">
    <location>
        <begin position="1"/>
        <end position="134"/>
    </location>
</feature>
<dbReference type="InterPro" id="IPR006015">
    <property type="entry name" value="Universal_stress_UspA"/>
</dbReference>
<dbReference type="Gene3D" id="3.40.50.12370">
    <property type="match status" value="1"/>
</dbReference>
<sequence>MKNILVPIAASTNVESTLQYAIDFAEHFKAKVYVLGDFNVVSRAGSIIRIDEIIERETKAHVNEIVSGVDRKKVEVATVTAKGNLQDILEDVSNELNIDLVMIESNNAIASDVFLDNISGGIIKQMEIPTLIVPHGYEFSAPRTILTAFKSGILKRKKVLRPLRSVVETFKAKVNLLLVKTPKFKEEDLVVNPKLQAMGELTTTENATTFQGVLEHFQSSKPDMLCVFRRKRGFFVKLWEKNVILKKEFHCNIPVLVLIGKM</sequence>
<reference evidence="3 4" key="1">
    <citation type="submission" date="2020-01" db="EMBL/GenBank/DDBJ databases">
        <title>Leptobacterium flavescens.</title>
        <authorList>
            <person name="Wang G."/>
        </authorList>
    </citation>
    <scope>NUCLEOTIDE SEQUENCE [LARGE SCALE GENOMIC DNA]</scope>
    <source>
        <strain evidence="3 4">KCTC 22160</strain>
    </source>
</reference>
<gene>
    <name evidence="3" type="ORF">GWK08_12675</name>
</gene>
<dbReference type="Proteomes" id="UP000468581">
    <property type="component" value="Unassembled WGS sequence"/>
</dbReference>
<evidence type="ECO:0000313" key="4">
    <source>
        <dbReference type="Proteomes" id="UP000468581"/>
    </source>
</evidence>
<name>A0A6P0UPC2_9FLAO</name>
<dbReference type="Pfam" id="PF00582">
    <property type="entry name" value="Usp"/>
    <property type="match status" value="1"/>
</dbReference>
<comment type="caution">
    <text evidence="3">The sequence shown here is derived from an EMBL/GenBank/DDBJ whole genome shotgun (WGS) entry which is preliminary data.</text>
</comment>
<protein>
    <submittedName>
        <fullName evidence="3">Universal stress protein</fullName>
    </submittedName>
</protein>
<evidence type="ECO:0000313" key="3">
    <source>
        <dbReference type="EMBL" id="NER14300.1"/>
    </source>
</evidence>
<evidence type="ECO:0000256" key="1">
    <source>
        <dbReference type="ARBA" id="ARBA00008791"/>
    </source>
</evidence>
<evidence type="ECO:0000259" key="2">
    <source>
        <dbReference type="Pfam" id="PF00582"/>
    </source>
</evidence>
<dbReference type="CDD" id="cd00293">
    <property type="entry name" value="USP-like"/>
    <property type="match status" value="1"/>
</dbReference>
<proteinExistence type="inferred from homology"/>
<dbReference type="RefSeq" id="WP_163607592.1">
    <property type="nucleotide sequence ID" value="NZ_JAABOO010000003.1"/>
</dbReference>
<dbReference type="AlphaFoldDB" id="A0A6P0UPC2"/>
<comment type="similarity">
    <text evidence="1">Belongs to the universal stress protein A family.</text>
</comment>
<keyword evidence="4" id="KW-1185">Reference proteome</keyword>